<feature type="transmembrane region" description="Helical" evidence="5">
    <location>
        <begin position="77"/>
        <end position="97"/>
    </location>
</feature>
<dbReference type="GO" id="GO:0016020">
    <property type="term" value="C:membrane"/>
    <property type="evidence" value="ECO:0007669"/>
    <property type="project" value="UniProtKB-SubCell"/>
</dbReference>
<dbReference type="GO" id="GO:0022857">
    <property type="term" value="F:transmembrane transporter activity"/>
    <property type="evidence" value="ECO:0007669"/>
    <property type="project" value="InterPro"/>
</dbReference>
<dbReference type="Proteomes" id="UP000791440">
    <property type="component" value="Unassembled WGS sequence"/>
</dbReference>
<comment type="caution">
    <text evidence="7">The sequence shown here is derived from an EMBL/GenBank/DDBJ whole genome shotgun (WGS) entry which is preliminary data.</text>
</comment>
<dbReference type="EMBL" id="JH669034">
    <property type="protein sequence ID" value="KAG6463785.1"/>
    <property type="molecule type" value="Genomic_DNA"/>
</dbReference>
<keyword evidence="2 5" id="KW-0812">Transmembrane</keyword>
<feature type="transmembrane region" description="Helical" evidence="5">
    <location>
        <begin position="40"/>
        <end position="62"/>
    </location>
</feature>
<dbReference type="PROSITE" id="PS50850">
    <property type="entry name" value="MFS"/>
    <property type="match status" value="1"/>
</dbReference>
<evidence type="ECO:0000259" key="6">
    <source>
        <dbReference type="PROSITE" id="PS50850"/>
    </source>
</evidence>
<evidence type="ECO:0000256" key="2">
    <source>
        <dbReference type="ARBA" id="ARBA00022692"/>
    </source>
</evidence>
<evidence type="ECO:0000313" key="7">
    <source>
        <dbReference type="EMBL" id="KAG6463785.1"/>
    </source>
</evidence>
<keyword evidence="3 5" id="KW-1133">Transmembrane helix</keyword>
<keyword evidence="8" id="KW-1185">Reference proteome</keyword>
<accession>A0A921ZSV8</accession>
<feature type="transmembrane region" description="Helical" evidence="5">
    <location>
        <begin position="174"/>
        <end position="194"/>
    </location>
</feature>
<dbReference type="PANTHER" id="PTHR48021:SF1">
    <property type="entry name" value="GH07001P-RELATED"/>
    <property type="match status" value="1"/>
</dbReference>
<name>A0A921ZSV8_MANSE</name>
<dbReference type="InterPro" id="IPR020846">
    <property type="entry name" value="MFS_dom"/>
</dbReference>
<feature type="transmembrane region" description="Helical" evidence="5">
    <location>
        <begin position="206"/>
        <end position="225"/>
    </location>
</feature>
<sequence>MLRGTEILANEELKEYALEDHKVDVKITELFRNRIFLKSFGIVIFIGILIQAIGFNSISFYLQTILESTKTSVKPEVASVIIGIIQLVASVCTTLVTDRFGRKPILSTTLVGMTVGMIGLGVFFKLKDSGPISGAMNFLPIVSLILVVFGYSAGVGSLVWVLTAELFEDSARGIGICLSSVLSYISLFLMTKYFEQMVTAIGPAVTYWIFSVNGVIFTLFILFCIPETKGKSFSEIQIALGAKDRNIAEEKTKC</sequence>
<dbReference type="InterPro" id="IPR005828">
    <property type="entry name" value="MFS_sugar_transport-like"/>
</dbReference>
<dbReference type="Pfam" id="PF00083">
    <property type="entry name" value="Sugar_tr"/>
    <property type="match status" value="1"/>
</dbReference>
<protein>
    <recommendedName>
        <fullName evidence="6">Major facilitator superfamily (MFS) profile domain-containing protein</fullName>
    </recommendedName>
</protein>
<dbReference type="InterPro" id="IPR050549">
    <property type="entry name" value="MFS_Trehalose_Transporter"/>
</dbReference>
<feature type="domain" description="Major facilitator superfamily (MFS) profile" evidence="6">
    <location>
        <begin position="1"/>
        <end position="229"/>
    </location>
</feature>
<reference evidence="7" key="2">
    <citation type="submission" date="2020-12" db="EMBL/GenBank/DDBJ databases">
        <authorList>
            <person name="Kanost M."/>
        </authorList>
    </citation>
    <scope>NUCLEOTIDE SEQUENCE</scope>
</reference>
<reference evidence="7" key="1">
    <citation type="journal article" date="2016" name="Insect Biochem. Mol. Biol.">
        <title>Multifaceted biological insights from a draft genome sequence of the tobacco hornworm moth, Manduca sexta.</title>
        <authorList>
            <person name="Kanost M.R."/>
            <person name="Arrese E.L."/>
            <person name="Cao X."/>
            <person name="Chen Y.R."/>
            <person name="Chellapilla S."/>
            <person name="Goldsmith M.R."/>
            <person name="Grosse-Wilde E."/>
            <person name="Heckel D.G."/>
            <person name="Herndon N."/>
            <person name="Jiang H."/>
            <person name="Papanicolaou A."/>
            <person name="Qu J."/>
            <person name="Soulages J.L."/>
            <person name="Vogel H."/>
            <person name="Walters J."/>
            <person name="Waterhouse R.M."/>
            <person name="Ahn S.J."/>
            <person name="Almeida F.C."/>
            <person name="An C."/>
            <person name="Aqrawi P."/>
            <person name="Bretschneider A."/>
            <person name="Bryant W.B."/>
            <person name="Bucks S."/>
            <person name="Chao H."/>
            <person name="Chevignon G."/>
            <person name="Christen J.M."/>
            <person name="Clarke D.F."/>
            <person name="Dittmer N.T."/>
            <person name="Ferguson L.C.F."/>
            <person name="Garavelou S."/>
            <person name="Gordon K.H.J."/>
            <person name="Gunaratna R.T."/>
            <person name="Han Y."/>
            <person name="Hauser F."/>
            <person name="He Y."/>
            <person name="Heidel-Fischer H."/>
            <person name="Hirsh A."/>
            <person name="Hu Y."/>
            <person name="Jiang H."/>
            <person name="Kalra D."/>
            <person name="Klinner C."/>
            <person name="Konig C."/>
            <person name="Kovar C."/>
            <person name="Kroll A.R."/>
            <person name="Kuwar S.S."/>
            <person name="Lee S.L."/>
            <person name="Lehman R."/>
            <person name="Li K."/>
            <person name="Li Z."/>
            <person name="Liang H."/>
            <person name="Lovelace S."/>
            <person name="Lu Z."/>
            <person name="Mansfield J.H."/>
            <person name="McCulloch K.J."/>
            <person name="Mathew T."/>
            <person name="Morton B."/>
            <person name="Muzny D.M."/>
            <person name="Neunemann D."/>
            <person name="Ongeri F."/>
            <person name="Pauchet Y."/>
            <person name="Pu L.L."/>
            <person name="Pyrousis I."/>
            <person name="Rao X.J."/>
            <person name="Redding A."/>
            <person name="Roesel C."/>
            <person name="Sanchez-Gracia A."/>
            <person name="Schaack S."/>
            <person name="Shukla A."/>
            <person name="Tetreau G."/>
            <person name="Wang Y."/>
            <person name="Xiong G.H."/>
            <person name="Traut W."/>
            <person name="Walsh T.K."/>
            <person name="Worley K.C."/>
            <person name="Wu D."/>
            <person name="Wu W."/>
            <person name="Wu Y.Q."/>
            <person name="Zhang X."/>
            <person name="Zou Z."/>
            <person name="Zucker H."/>
            <person name="Briscoe A.D."/>
            <person name="Burmester T."/>
            <person name="Clem R.J."/>
            <person name="Feyereisen R."/>
            <person name="Grimmelikhuijzen C.J.P."/>
            <person name="Hamodrakas S.J."/>
            <person name="Hansson B.S."/>
            <person name="Huguet E."/>
            <person name="Jermiin L.S."/>
            <person name="Lan Q."/>
            <person name="Lehman H.K."/>
            <person name="Lorenzen M."/>
            <person name="Merzendorfer H."/>
            <person name="Michalopoulos I."/>
            <person name="Morton D.B."/>
            <person name="Muthukrishnan S."/>
            <person name="Oakeshott J.G."/>
            <person name="Palmer W."/>
            <person name="Park Y."/>
            <person name="Passarelli A.L."/>
            <person name="Rozas J."/>
            <person name="Schwartz L.M."/>
            <person name="Smith W."/>
            <person name="Southgate A."/>
            <person name="Vilcinskas A."/>
            <person name="Vogt R."/>
            <person name="Wang P."/>
            <person name="Werren J."/>
            <person name="Yu X.Q."/>
            <person name="Zhou J.J."/>
            <person name="Brown S.J."/>
            <person name="Scherer S.E."/>
            <person name="Richards S."/>
            <person name="Blissard G.W."/>
        </authorList>
    </citation>
    <scope>NUCLEOTIDE SEQUENCE</scope>
</reference>
<feature type="transmembrane region" description="Helical" evidence="5">
    <location>
        <begin position="138"/>
        <end position="162"/>
    </location>
</feature>
<evidence type="ECO:0000313" key="8">
    <source>
        <dbReference type="Proteomes" id="UP000791440"/>
    </source>
</evidence>
<gene>
    <name evidence="7" type="ORF">O3G_MSEX014075</name>
</gene>
<proteinExistence type="predicted"/>
<keyword evidence="4 5" id="KW-0472">Membrane</keyword>
<evidence type="ECO:0000256" key="5">
    <source>
        <dbReference type="SAM" id="Phobius"/>
    </source>
</evidence>
<evidence type="ECO:0000256" key="4">
    <source>
        <dbReference type="ARBA" id="ARBA00023136"/>
    </source>
</evidence>
<organism evidence="7 8">
    <name type="scientific">Manduca sexta</name>
    <name type="common">Tobacco hawkmoth</name>
    <name type="synonym">Tobacco hornworm</name>
    <dbReference type="NCBI Taxonomy" id="7130"/>
    <lineage>
        <taxon>Eukaryota</taxon>
        <taxon>Metazoa</taxon>
        <taxon>Ecdysozoa</taxon>
        <taxon>Arthropoda</taxon>
        <taxon>Hexapoda</taxon>
        <taxon>Insecta</taxon>
        <taxon>Pterygota</taxon>
        <taxon>Neoptera</taxon>
        <taxon>Endopterygota</taxon>
        <taxon>Lepidoptera</taxon>
        <taxon>Glossata</taxon>
        <taxon>Ditrysia</taxon>
        <taxon>Bombycoidea</taxon>
        <taxon>Sphingidae</taxon>
        <taxon>Sphinginae</taxon>
        <taxon>Sphingini</taxon>
        <taxon>Manduca</taxon>
    </lineage>
</organism>
<comment type="subcellular location">
    <subcellularLocation>
        <location evidence="1">Membrane</location>
        <topology evidence="1">Multi-pass membrane protein</topology>
    </subcellularLocation>
</comment>
<evidence type="ECO:0000256" key="3">
    <source>
        <dbReference type="ARBA" id="ARBA00022989"/>
    </source>
</evidence>
<dbReference type="AlphaFoldDB" id="A0A921ZSV8"/>
<feature type="transmembrane region" description="Helical" evidence="5">
    <location>
        <begin position="104"/>
        <end position="126"/>
    </location>
</feature>
<dbReference type="PANTHER" id="PTHR48021">
    <property type="match status" value="1"/>
</dbReference>
<evidence type="ECO:0000256" key="1">
    <source>
        <dbReference type="ARBA" id="ARBA00004141"/>
    </source>
</evidence>